<evidence type="ECO:0000313" key="2">
    <source>
        <dbReference type="Proteomes" id="UP001157502"/>
    </source>
</evidence>
<reference evidence="1" key="1">
    <citation type="submission" date="2021-05" db="EMBL/GenBank/DDBJ databases">
        <authorList>
            <person name="Pan Q."/>
            <person name="Jouanno E."/>
            <person name="Zahm M."/>
            <person name="Klopp C."/>
            <person name="Cabau C."/>
            <person name="Louis A."/>
            <person name="Berthelot C."/>
            <person name="Parey E."/>
            <person name="Roest Crollius H."/>
            <person name="Montfort J."/>
            <person name="Robinson-Rechavi M."/>
            <person name="Bouchez O."/>
            <person name="Lampietro C."/>
            <person name="Lopez Roques C."/>
            <person name="Donnadieu C."/>
            <person name="Postlethwait J."/>
            <person name="Bobe J."/>
            <person name="Dillon D."/>
            <person name="Chandos A."/>
            <person name="von Hippel F."/>
            <person name="Guiguen Y."/>
        </authorList>
    </citation>
    <scope>NUCLEOTIDE SEQUENCE</scope>
    <source>
        <strain evidence="1">YG-Jan2019</strain>
    </source>
</reference>
<organism evidence="1 2">
    <name type="scientific">Dallia pectoralis</name>
    <name type="common">Alaska blackfish</name>
    <dbReference type="NCBI Taxonomy" id="75939"/>
    <lineage>
        <taxon>Eukaryota</taxon>
        <taxon>Metazoa</taxon>
        <taxon>Chordata</taxon>
        <taxon>Craniata</taxon>
        <taxon>Vertebrata</taxon>
        <taxon>Euteleostomi</taxon>
        <taxon>Actinopterygii</taxon>
        <taxon>Neopterygii</taxon>
        <taxon>Teleostei</taxon>
        <taxon>Protacanthopterygii</taxon>
        <taxon>Esociformes</taxon>
        <taxon>Umbridae</taxon>
        <taxon>Dallia</taxon>
    </lineage>
</organism>
<gene>
    <name evidence="1" type="ORF">DPEC_G00165420</name>
</gene>
<dbReference type="Proteomes" id="UP001157502">
    <property type="component" value="Chromosome 13"/>
</dbReference>
<protein>
    <submittedName>
        <fullName evidence="1">Uncharacterized protein</fullName>
    </submittedName>
</protein>
<accession>A0ACC2GH43</accession>
<sequence>MCSVHTGRAWKRLTWNERREAAELTLRMDIAERHHKHKRLRVSLHRWMKSVRDRKRRQNVAMKKIQRVWNAIHCKSVLAAWRYVWLDSKRTKEYYERLEKGQLEMSDQHFDIAMEEGQDRLSLLPSKLSLKIFQHLGIGDLLKCAQVCQTWKAITKTNTLWSRIRFSVEKDWITDSVVVKILQNYRIFVIHLNMRGCISLKWPGFKCISEYTHKHTL</sequence>
<proteinExistence type="predicted"/>
<evidence type="ECO:0000313" key="1">
    <source>
        <dbReference type="EMBL" id="KAJ8003059.1"/>
    </source>
</evidence>
<name>A0ACC2GH43_DALPE</name>
<comment type="caution">
    <text evidence="1">The sequence shown here is derived from an EMBL/GenBank/DDBJ whole genome shotgun (WGS) entry which is preliminary data.</text>
</comment>
<keyword evidence="2" id="KW-1185">Reference proteome</keyword>
<dbReference type="EMBL" id="CM055740">
    <property type="protein sequence ID" value="KAJ8003059.1"/>
    <property type="molecule type" value="Genomic_DNA"/>
</dbReference>